<dbReference type="RefSeq" id="WP_062252154.1">
    <property type="nucleotide sequence ID" value="NZ_CP014229.1"/>
</dbReference>
<evidence type="ECO:0000256" key="4">
    <source>
        <dbReference type="ARBA" id="ARBA00023163"/>
    </source>
</evidence>
<reference evidence="7" key="1">
    <citation type="submission" date="2016-02" db="EMBL/GenBank/DDBJ databases">
        <authorList>
            <person name="Holder M.E."/>
            <person name="Ajami N.J."/>
            <person name="Petrosino J.F."/>
        </authorList>
    </citation>
    <scope>NUCLEOTIDE SEQUENCE [LARGE SCALE GENOMIC DNA]</scope>
    <source>
        <strain evidence="7">CCUG 45958</strain>
    </source>
</reference>
<organism evidence="6 7">
    <name type="scientific">Desulfovibrio fairfieldensis</name>
    <dbReference type="NCBI Taxonomy" id="44742"/>
    <lineage>
        <taxon>Bacteria</taxon>
        <taxon>Pseudomonadati</taxon>
        <taxon>Thermodesulfobacteriota</taxon>
        <taxon>Desulfovibrionia</taxon>
        <taxon>Desulfovibrionales</taxon>
        <taxon>Desulfovibrionaceae</taxon>
        <taxon>Desulfovibrio</taxon>
    </lineage>
</organism>
<comment type="similarity">
    <text evidence="1">Belongs to the ner transcriptional regulatory family.</text>
</comment>
<dbReference type="Gene3D" id="1.10.260.40">
    <property type="entry name" value="lambda repressor-like DNA-binding domains"/>
    <property type="match status" value="1"/>
</dbReference>
<evidence type="ECO:0000313" key="7">
    <source>
        <dbReference type="Proteomes" id="UP000069241"/>
    </source>
</evidence>
<protein>
    <recommendedName>
        <fullName evidence="5">HTH cro/C1-type domain-containing protein</fullName>
    </recommendedName>
</protein>
<evidence type="ECO:0000256" key="2">
    <source>
        <dbReference type="ARBA" id="ARBA00023015"/>
    </source>
</evidence>
<dbReference type="PROSITE" id="PS50943">
    <property type="entry name" value="HTH_CROC1"/>
    <property type="match status" value="1"/>
</dbReference>
<keyword evidence="7" id="KW-1185">Reference proteome</keyword>
<dbReference type="KEGG" id="dfi:AXF13_06780"/>
<dbReference type="NCBIfam" id="TIGR04111">
    <property type="entry name" value="BcepMu_gp16"/>
    <property type="match status" value="1"/>
</dbReference>
<dbReference type="InterPro" id="IPR038722">
    <property type="entry name" value="Ner_HTH_dom"/>
</dbReference>
<evidence type="ECO:0000256" key="1">
    <source>
        <dbReference type="ARBA" id="ARBA00006157"/>
    </source>
</evidence>
<keyword evidence="4" id="KW-0804">Transcription</keyword>
<dbReference type="Pfam" id="PF13693">
    <property type="entry name" value="HTH_35"/>
    <property type="match status" value="1"/>
</dbReference>
<name>A0A109W458_9BACT</name>
<dbReference type="CDD" id="cd00093">
    <property type="entry name" value="HTH_XRE"/>
    <property type="match status" value="1"/>
</dbReference>
<evidence type="ECO:0000259" key="5">
    <source>
        <dbReference type="PROSITE" id="PS50943"/>
    </source>
</evidence>
<dbReference type="InterPro" id="IPR010982">
    <property type="entry name" value="Lambda_DNA-bd_dom_sf"/>
</dbReference>
<evidence type="ECO:0000256" key="3">
    <source>
        <dbReference type="ARBA" id="ARBA00023125"/>
    </source>
</evidence>
<keyword evidence="2" id="KW-0805">Transcription regulation</keyword>
<dbReference type="STRING" id="44742.AXF13_06780"/>
<feature type="domain" description="HTH cro/C1-type" evidence="5">
    <location>
        <begin position="13"/>
        <end position="67"/>
    </location>
</feature>
<dbReference type="InterPro" id="IPR026365">
    <property type="entry name" value="BcepMu_gp16"/>
</dbReference>
<evidence type="ECO:0000313" key="6">
    <source>
        <dbReference type="EMBL" id="AMD89840.1"/>
    </source>
</evidence>
<dbReference type="InterPro" id="IPR001387">
    <property type="entry name" value="Cro/C1-type_HTH"/>
</dbReference>
<accession>A0A109W458</accession>
<dbReference type="Proteomes" id="UP000069241">
    <property type="component" value="Chromosome"/>
</dbReference>
<dbReference type="EMBL" id="CP014229">
    <property type="protein sequence ID" value="AMD89840.1"/>
    <property type="molecule type" value="Genomic_DNA"/>
</dbReference>
<dbReference type="SUPFAM" id="SSF47413">
    <property type="entry name" value="lambda repressor-like DNA-binding domains"/>
    <property type="match status" value="1"/>
</dbReference>
<keyword evidence="3" id="KW-0238">DNA-binding</keyword>
<dbReference type="AlphaFoldDB" id="A0A109W458"/>
<sequence>MSGKKKLRTPEDIRQELKRKGMPIAVLARKYGLSARTVYDVLAGRNRGSYGEAHKAAVILGLKEGEIEQREAV</sequence>
<gene>
    <name evidence="6" type="ORF">AXF13_06780</name>
</gene>
<dbReference type="GO" id="GO:0003677">
    <property type="term" value="F:DNA binding"/>
    <property type="evidence" value="ECO:0007669"/>
    <property type="project" value="UniProtKB-KW"/>
</dbReference>
<proteinExistence type="inferred from homology"/>